<feature type="compositionally biased region" description="Low complexity" evidence="1">
    <location>
        <begin position="211"/>
        <end position="226"/>
    </location>
</feature>
<dbReference type="EMBL" id="CP000245">
    <property type="protein sequence ID" value="AEG94116.1"/>
    <property type="molecule type" value="Genomic_DNA"/>
</dbReference>
<evidence type="ECO:0000313" key="4">
    <source>
        <dbReference type="Proteomes" id="UP000008385"/>
    </source>
</evidence>
<dbReference type="Pfam" id="PF25917">
    <property type="entry name" value="BSH_RND"/>
    <property type="match status" value="1"/>
</dbReference>
<dbReference type="PANTHER" id="PTHR30158:SF26">
    <property type="entry name" value="RESISTANCE-NODULATION-CELL DIVISION (RND) MULTIDRUG EFFLUX MEMBRANE FUSION PROTEIN MEXE"/>
    <property type="match status" value="1"/>
</dbReference>
<evidence type="ECO:0000256" key="1">
    <source>
        <dbReference type="SAM" id="MobiDB-lite"/>
    </source>
</evidence>
<dbReference type="InterPro" id="IPR058625">
    <property type="entry name" value="MdtA-like_BSH"/>
</dbReference>
<keyword evidence="4" id="KW-1185">Reference proteome</keyword>
<dbReference type="STRING" id="365046.Rta_30070"/>
<accession>F5XW13</accession>
<dbReference type="GO" id="GO:0046677">
    <property type="term" value="P:response to antibiotic"/>
    <property type="evidence" value="ECO:0007669"/>
    <property type="project" value="TreeGrafter"/>
</dbReference>
<organism evidence="3 4">
    <name type="scientific">Ramlibacter tataouinensis (strain ATCC BAA-407 / DSM 14655 / LMG 21543 / TTB310)</name>
    <dbReference type="NCBI Taxonomy" id="365046"/>
    <lineage>
        <taxon>Bacteria</taxon>
        <taxon>Pseudomonadati</taxon>
        <taxon>Pseudomonadota</taxon>
        <taxon>Betaproteobacteria</taxon>
        <taxon>Burkholderiales</taxon>
        <taxon>Comamonadaceae</taxon>
        <taxon>Ramlibacter</taxon>
    </lineage>
</organism>
<dbReference type="Proteomes" id="UP000008385">
    <property type="component" value="Chromosome"/>
</dbReference>
<dbReference type="AlphaFoldDB" id="F5XW13"/>
<gene>
    <name evidence="3" type="ordered locus">Rta_30070</name>
</gene>
<feature type="domain" description="Multidrug resistance protein MdtA-like barrel-sandwich hybrid" evidence="2">
    <location>
        <begin position="134"/>
        <end position="180"/>
    </location>
</feature>
<dbReference type="SUPFAM" id="SSF111369">
    <property type="entry name" value="HlyD-like secretion proteins"/>
    <property type="match status" value="1"/>
</dbReference>
<proteinExistence type="predicted"/>
<protein>
    <recommendedName>
        <fullName evidence="2">Multidrug resistance protein MdtA-like barrel-sandwich hybrid domain-containing protein</fullName>
    </recommendedName>
</protein>
<sequence>MAVSGVLQEKHHAQVHLLLVADVLLDRSAPGDIGPSACVNKGIAMKSRTGSLPGRAGAVGARARPGGSDTTGPAGSLRLLRLAPLFVAAALVACTDQPTGTGAAQRPTVAVAPLLAQRITPMGEFNGRVEASASVDLRPRVSGYIEQVRYTEGAEVEKGQVLFTIDDRGYRAGLSSATAGLASARAGRVGTPRGRPVAGAGRAAGHRRRGVGATARGPGAGASTGAVGAGRRRSCKPRWSGPRCARRWPGERDVPASRPATW</sequence>
<reference evidence="4" key="1">
    <citation type="submission" date="2006-01" db="EMBL/GenBank/DDBJ databases">
        <title>Genome of the cyst-dividing bacterium Ramlibacter tataouinensis.</title>
        <authorList>
            <person name="Barakat M."/>
            <person name="Ortet P."/>
            <person name="De Luca G."/>
            <person name="Jourlin-Castelli C."/>
            <person name="Ansaldi M."/>
            <person name="Py B."/>
            <person name="Fichant G."/>
            <person name="Coutinho P."/>
            <person name="Voulhoux R."/>
            <person name="Bastien O."/>
            <person name="Roy S."/>
            <person name="Marechal E."/>
            <person name="Henrissat B."/>
            <person name="Quentin Y."/>
            <person name="Noirot P."/>
            <person name="Filloux A."/>
            <person name="Mejean V."/>
            <person name="DuBow M."/>
            <person name="Barras F."/>
            <person name="Heulin T."/>
        </authorList>
    </citation>
    <scope>NUCLEOTIDE SEQUENCE [LARGE SCALE GENOMIC DNA]</scope>
    <source>
        <strain evidence="4">ATCC BAA-407 / DSM 14655 / LMG 21543 / TTB310</strain>
    </source>
</reference>
<dbReference type="KEGG" id="rta:Rta_30070"/>
<dbReference type="Gene3D" id="2.40.50.100">
    <property type="match status" value="1"/>
</dbReference>
<dbReference type="PANTHER" id="PTHR30158">
    <property type="entry name" value="ACRA/E-RELATED COMPONENT OF DRUG EFFLUX TRANSPORTER"/>
    <property type="match status" value="1"/>
</dbReference>
<reference evidence="3 4" key="2">
    <citation type="journal article" date="2011" name="PLoS ONE">
        <title>The Cyst-Dividing Bacterium Ramlibacter tataouinensis TTB310 Genome Reveals a Well-Stocked Toolbox for Adaptation to a Desert Environment.</title>
        <authorList>
            <person name="De Luca G."/>
            <person name="Barakat M."/>
            <person name="Ortet P."/>
            <person name="Fochesato S."/>
            <person name="Jourlin-Castelli C."/>
            <person name="Ansaldi M."/>
            <person name="Py B."/>
            <person name="Fichant G."/>
            <person name="Coutinho P.M."/>
            <person name="Voulhoux R."/>
            <person name="Bastien O."/>
            <person name="Marechal E."/>
            <person name="Henrissat B."/>
            <person name="Quentin Y."/>
            <person name="Noirot P."/>
            <person name="Filloux A."/>
            <person name="Mejean V."/>
            <person name="Dubow M.S."/>
            <person name="Barras F."/>
            <person name="Barbe V."/>
            <person name="Weissenbach J."/>
            <person name="Mihalcescu I."/>
            <person name="Vermeglio A."/>
            <person name="Achouak W."/>
            <person name="Heulin T."/>
        </authorList>
    </citation>
    <scope>NUCLEOTIDE SEQUENCE [LARGE SCALE GENOMIC DNA]</scope>
    <source>
        <strain evidence="4">ATCC BAA-407 / DSM 14655 / LMG 21543 / TTB310</strain>
    </source>
</reference>
<dbReference type="eggNOG" id="COG0845">
    <property type="taxonomic scope" value="Bacteria"/>
</dbReference>
<evidence type="ECO:0000313" key="3">
    <source>
        <dbReference type="EMBL" id="AEG94116.1"/>
    </source>
</evidence>
<evidence type="ECO:0000259" key="2">
    <source>
        <dbReference type="Pfam" id="PF25917"/>
    </source>
</evidence>
<dbReference type="GO" id="GO:0005886">
    <property type="term" value="C:plasma membrane"/>
    <property type="evidence" value="ECO:0007669"/>
    <property type="project" value="TreeGrafter"/>
</dbReference>
<dbReference type="HOGENOM" id="CLU_1061171_0_0_4"/>
<dbReference type="Gene3D" id="1.10.287.470">
    <property type="entry name" value="Helix hairpin bin"/>
    <property type="match status" value="1"/>
</dbReference>
<feature type="compositionally biased region" description="Low complexity" evidence="1">
    <location>
        <begin position="185"/>
        <end position="203"/>
    </location>
</feature>
<name>F5XW13_RAMTT</name>
<feature type="region of interest" description="Disordered" evidence="1">
    <location>
        <begin position="185"/>
        <end position="262"/>
    </location>
</feature>